<dbReference type="EMBL" id="CAADFS010000188">
    <property type="protein sequence ID" value="VFK52542.1"/>
    <property type="molecule type" value="Genomic_DNA"/>
</dbReference>
<dbReference type="AlphaFoldDB" id="A0A450ZFG2"/>
<evidence type="ECO:0000313" key="3">
    <source>
        <dbReference type="EMBL" id="VFK64926.1"/>
    </source>
</evidence>
<name>A0A450ZFG2_9GAMM</name>
<dbReference type="EMBL" id="CAADFW010000153">
    <property type="protein sequence ID" value="VFK64926.1"/>
    <property type="molecule type" value="Genomic_DNA"/>
</dbReference>
<evidence type="ECO:0000313" key="1">
    <source>
        <dbReference type="EMBL" id="VFK49130.1"/>
    </source>
</evidence>
<sequence length="51" mass="5857">MAWFIAHYIKDFGESYDREVKARISGISPGDYTRMGPAIRYLGEKLKGLFT</sequence>
<gene>
    <name evidence="2" type="ORF">BECKTC1821D_GA0114238_11882</name>
    <name evidence="1" type="ORF">BECKTC1821E_GA0114239_11593</name>
    <name evidence="3" type="ORF">BECKTC1821F_GA0114240_11531</name>
</gene>
<evidence type="ECO:0000313" key="2">
    <source>
        <dbReference type="EMBL" id="VFK52542.1"/>
    </source>
</evidence>
<dbReference type="EMBL" id="CAADFT010000159">
    <property type="protein sequence ID" value="VFK49130.1"/>
    <property type="molecule type" value="Genomic_DNA"/>
</dbReference>
<organism evidence="2">
    <name type="scientific">Candidatus Kentrum sp. TC</name>
    <dbReference type="NCBI Taxonomy" id="2126339"/>
    <lineage>
        <taxon>Bacteria</taxon>
        <taxon>Pseudomonadati</taxon>
        <taxon>Pseudomonadota</taxon>
        <taxon>Gammaproteobacteria</taxon>
        <taxon>Candidatus Kentrum</taxon>
    </lineage>
</organism>
<protein>
    <submittedName>
        <fullName evidence="2">Nitric oxide reductase NorD protein</fullName>
    </submittedName>
</protein>
<reference evidence="2" key="1">
    <citation type="submission" date="2019-02" db="EMBL/GenBank/DDBJ databases">
        <authorList>
            <person name="Gruber-Vodicka R. H."/>
            <person name="Seah K. B. B."/>
        </authorList>
    </citation>
    <scope>NUCLEOTIDE SEQUENCE</scope>
    <source>
        <strain evidence="2">BECK_BZ123</strain>
        <strain evidence="1">BECK_BZ125</strain>
        <strain evidence="3">BECK_BZ126</strain>
    </source>
</reference>
<proteinExistence type="predicted"/>
<accession>A0A450ZFG2</accession>